<evidence type="ECO:0000313" key="1">
    <source>
        <dbReference type="EMBL" id="GAH76260.1"/>
    </source>
</evidence>
<dbReference type="EMBL" id="BARU01026504">
    <property type="protein sequence ID" value="GAH76260.1"/>
    <property type="molecule type" value="Genomic_DNA"/>
</dbReference>
<protein>
    <recommendedName>
        <fullName evidence="2">DUF433 domain-containing protein</fullName>
    </recommendedName>
</protein>
<organism evidence="1">
    <name type="scientific">marine sediment metagenome</name>
    <dbReference type="NCBI Taxonomy" id="412755"/>
    <lineage>
        <taxon>unclassified sequences</taxon>
        <taxon>metagenomes</taxon>
        <taxon>ecological metagenomes</taxon>
    </lineage>
</organism>
<dbReference type="AlphaFoldDB" id="X1J427"/>
<name>X1J427_9ZZZZ</name>
<dbReference type="InterPro" id="IPR036388">
    <property type="entry name" value="WH-like_DNA-bd_sf"/>
</dbReference>
<dbReference type="InterPro" id="IPR007367">
    <property type="entry name" value="DUF433"/>
</dbReference>
<dbReference type="PANTHER" id="PTHR34849:SF3">
    <property type="entry name" value="SSR2962 PROTEIN"/>
    <property type="match status" value="1"/>
</dbReference>
<dbReference type="Gene3D" id="1.10.10.10">
    <property type="entry name" value="Winged helix-like DNA-binding domain superfamily/Winged helix DNA-binding domain"/>
    <property type="match status" value="1"/>
</dbReference>
<sequence length="76" mass="8514">MKFTRITVESNKMGGLPCIRGLRIPVATVVGMVADGMSEEEILKAYPDLETEDIHQVLRYAAEAVRERELPLVRIS</sequence>
<evidence type="ECO:0008006" key="2">
    <source>
        <dbReference type="Google" id="ProtNLM"/>
    </source>
</evidence>
<accession>X1J427</accession>
<dbReference type="InterPro" id="IPR009057">
    <property type="entry name" value="Homeodomain-like_sf"/>
</dbReference>
<dbReference type="PANTHER" id="PTHR34849">
    <property type="entry name" value="SSL5025 PROTEIN"/>
    <property type="match status" value="1"/>
</dbReference>
<dbReference type="Pfam" id="PF04255">
    <property type="entry name" value="DUF433"/>
    <property type="match status" value="1"/>
</dbReference>
<gene>
    <name evidence="1" type="ORF">S03H2_42558</name>
</gene>
<proteinExistence type="predicted"/>
<reference evidence="1" key="1">
    <citation type="journal article" date="2014" name="Front. Microbiol.">
        <title>High frequency of phylogenetically diverse reductive dehalogenase-homologous genes in deep subseafloor sedimentary metagenomes.</title>
        <authorList>
            <person name="Kawai M."/>
            <person name="Futagami T."/>
            <person name="Toyoda A."/>
            <person name="Takaki Y."/>
            <person name="Nishi S."/>
            <person name="Hori S."/>
            <person name="Arai W."/>
            <person name="Tsubouchi T."/>
            <person name="Morono Y."/>
            <person name="Uchiyama I."/>
            <person name="Ito T."/>
            <person name="Fujiyama A."/>
            <person name="Inagaki F."/>
            <person name="Takami H."/>
        </authorList>
    </citation>
    <scope>NUCLEOTIDE SEQUENCE</scope>
    <source>
        <strain evidence="1">Expedition CK06-06</strain>
    </source>
</reference>
<comment type="caution">
    <text evidence="1">The sequence shown here is derived from an EMBL/GenBank/DDBJ whole genome shotgun (WGS) entry which is preliminary data.</text>
</comment>
<dbReference type="SUPFAM" id="SSF46689">
    <property type="entry name" value="Homeodomain-like"/>
    <property type="match status" value="1"/>
</dbReference>